<accession>A0A6B0UTE4</accession>
<reference evidence="2" key="1">
    <citation type="submission" date="2019-12" db="EMBL/GenBank/DDBJ databases">
        <title>An insight into the sialome of adult female Ixodes ricinus ticks feeding for 6 days.</title>
        <authorList>
            <person name="Perner J."/>
            <person name="Ribeiro J.M.C."/>
        </authorList>
    </citation>
    <scope>NUCLEOTIDE SEQUENCE</scope>
    <source>
        <strain evidence="2">Semi-engorged</strain>
        <tissue evidence="2">Salivary glands</tissue>
    </source>
</reference>
<sequence>MSAIGRLLLVVGIVRGVLPNASFVLPLAVVVNEVAEDKGRGHVEYLVLSPSDDVGKAMLQQAGKGSLFVGRQSVCHDAPQLDQVPKVQAHGSDVVIGAPRGSDFQQYSKVQDWRANAERVRKRKHTRANRATCVTGHR</sequence>
<organism evidence="2">
    <name type="scientific">Ixodes ricinus</name>
    <name type="common">Common tick</name>
    <name type="synonym">Acarus ricinus</name>
    <dbReference type="NCBI Taxonomy" id="34613"/>
    <lineage>
        <taxon>Eukaryota</taxon>
        <taxon>Metazoa</taxon>
        <taxon>Ecdysozoa</taxon>
        <taxon>Arthropoda</taxon>
        <taxon>Chelicerata</taxon>
        <taxon>Arachnida</taxon>
        <taxon>Acari</taxon>
        <taxon>Parasitiformes</taxon>
        <taxon>Ixodida</taxon>
        <taxon>Ixodoidea</taxon>
        <taxon>Ixodidae</taxon>
        <taxon>Ixodinae</taxon>
        <taxon>Ixodes</taxon>
    </lineage>
</organism>
<proteinExistence type="predicted"/>
<feature type="chain" id="PRO_5025507958" evidence="1">
    <location>
        <begin position="17"/>
        <end position="138"/>
    </location>
</feature>
<feature type="signal peptide" evidence="1">
    <location>
        <begin position="1"/>
        <end position="16"/>
    </location>
</feature>
<protein>
    <submittedName>
        <fullName evidence="2">Putative secreted protein</fullName>
    </submittedName>
</protein>
<dbReference type="EMBL" id="GIFC01010741">
    <property type="protein sequence ID" value="MXU92824.1"/>
    <property type="molecule type" value="Transcribed_RNA"/>
</dbReference>
<keyword evidence="1" id="KW-0732">Signal</keyword>
<dbReference type="AlphaFoldDB" id="A0A6B0UTE4"/>
<evidence type="ECO:0000313" key="2">
    <source>
        <dbReference type="EMBL" id="MXU92824.1"/>
    </source>
</evidence>
<evidence type="ECO:0000256" key="1">
    <source>
        <dbReference type="SAM" id="SignalP"/>
    </source>
</evidence>
<name>A0A6B0UTE4_IXORI</name>